<dbReference type="SUPFAM" id="SSF57701">
    <property type="entry name" value="Zn2/Cys6 DNA-binding domain"/>
    <property type="match status" value="1"/>
</dbReference>
<dbReference type="Pfam" id="PF11951">
    <property type="entry name" value="Fungal_trans_2"/>
    <property type="match status" value="1"/>
</dbReference>
<dbReference type="PROSITE" id="PS00463">
    <property type="entry name" value="ZN2_CY6_FUNGAL_1"/>
    <property type="match status" value="1"/>
</dbReference>
<comment type="caution">
    <text evidence="4">The sequence shown here is derived from an EMBL/GenBank/DDBJ whole genome shotgun (WGS) entry which is preliminary data.</text>
</comment>
<dbReference type="SMART" id="SM00066">
    <property type="entry name" value="GAL4"/>
    <property type="match status" value="1"/>
</dbReference>
<evidence type="ECO:0000256" key="2">
    <source>
        <dbReference type="ARBA" id="ARBA00023242"/>
    </source>
</evidence>
<keyword evidence="2" id="KW-0539">Nucleus</keyword>
<evidence type="ECO:0000256" key="1">
    <source>
        <dbReference type="ARBA" id="ARBA00004123"/>
    </source>
</evidence>
<organism evidence="4 5">
    <name type="scientific">Thelonectria olida</name>
    <dbReference type="NCBI Taxonomy" id="1576542"/>
    <lineage>
        <taxon>Eukaryota</taxon>
        <taxon>Fungi</taxon>
        <taxon>Dikarya</taxon>
        <taxon>Ascomycota</taxon>
        <taxon>Pezizomycotina</taxon>
        <taxon>Sordariomycetes</taxon>
        <taxon>Hypocreomycetidae</taxon>
        <taxon>Hypocreales</taxon>
        <taxon>Nectriaceae</taxon>
        <taxon>Thelonectria</taxon>
    </lineage>
</organism>
<dbReference type="PANTHER" id="PTHR37534:SF46">
    <property type="entry name" value="ZN(II)2CYS6 TRANSCRIPTION FACTOR (EUROFUNG)"/>
    <property type="match status" value="1"/>
</dbReference>
<dbReference type="CDD" id="cd00067">
    <property type="entry name" value="GAL4"/>
    <property type="match status" value="1"/>
</dbReference>
<dbReference type="GO" id="GO:0000981">
    <property type="term" value="F:DNA-binding transcription factor activity, RNA polymerase II-specific"/>
    <property type="evidence" value="ECO:0007669"/>
    <property type="project" value="InterPro"/>
</dbReference>
<feature type="domain" description="Zn(2)-C6 fungal-type" evidence="3">
    <location>
        <begin position="15"/>
        <end position="43"/>
    </location>
</feature>
<proteinExistence type="predicted"/>
<keyword evidence="5" id="KW-1185">Reference proteome</keyword>
<comment type="subcellular location">
    <subcellularLocation>
        <location evidence="1">Nucleus</location>
    </subcellularLocation>
</comment>
<dbReference type="InterPro" id="IPR021858">
    <property type="entry name" value="Fun_TF"/>
</dbReference>
<dbReference type="PROSITE" id="PS50048">
    <property type="entry name" value="ZN2_CY6_FUNGAL_2"/>
    <property type="match status" value="1"/>
</dbReference>
<dbReference type="InterPro" id="IPR036864">
    <property type="entry name" value="Zn2-C6_fun-type_DNA-bd_sf"/>
</dbReference>
<dbReference type="OrthoDB" id="3477330at2759"/>
<evidence type="ECO:0000313" key="5">
    <source>
        <dbReference type="Proteomes" id="UP000777438"/>
    </source>
</evidence>
<sequence length="646" mass="71938">MGPSKTTPKTKTFTGCWTCRSRKVKCDTTRPTCTRCSKAGLVCQGYDIRLHWVDEDDPVAPSAIKRQAMGLILGNPHWPTRLDDIDERLHNLDRRDGDLGQETVLSGPFGLFHTQQPRSDDRLFSLSRKEDTEMGAKIGASAGDPTLPACVLPVDLTEHCVESSARAPDSTVLSLVQSSSPAVVSKGVPRFEDLSEDHDVEYLPSRPELDLDLRGTSLAASSHLARVASRDTLINTLLHHYVHNVANVLQPIKHPRNTYSSIYATTAMAVAQRMPRQSLQQDLRVPNSKVALLYSLLTSSAFQLRGHDDDSEADFLARYCRNQAISHLQLALDSLSGSQHPSQQGKMVASAKREEVLSVMLTLVTADILDGQMSEFWIHVDGAEQITRWLHGRVLPGSRGEHLLNISSIHRIIAKSTDGSIQPMPWTETRDAYSMPNLFHGNGEGLEFTYGITATLADFIRRTTLLARNVSYYQSRSLSFPLGLQAACDELIRDIASWDISQEPLGSFSACDDITVLLASKHILAFAGSIRIYYYTRVIPCTRLEMASYVSVVAAHLSDIESIKKRTGYNAATIAWPGFIASCEAERADRGIWSAWWENMLEYRIGNIKTLWSVVRETWEFRDQGGQVTPAWMSVLKQKSKRILVL</sequence>
<dbReference type="Pfam" id="PF00172">
    <property type="entry name" value="Zn_clus"/>
    <property type="match status" value="1"/>
</dbReference>
<dbReference type="AlphaFoldDB" id="A0A9P9AKI0"/>
<dbReference type="PANTHER" id="PTHR37534">
    <property type="entry name" value="TRANSCRIPTIONAL ACTIVATOR PROTEIN UGA3"/>
    <property type="match status" value="1"/>
</dbReference>
<gene>
    <name evidence="4" type="ORF">B0T10DRAFT_500439</name>
</gene>
<dbReference type="EMBL" id="JAGPYM010000052">
    <property type="protein sequence ID" value="KAH6871650.1"/>
    <property type="molecule type" value="Genomic_DNA"/>
</dbReference>
<evidence type="ECO:0000313" key="4">
    <source>
        <dbReference type="EMBL" id="KAH6871650.1"/>
    </source>
</evidence>
<reference evidence="4 5" key="1">
    <citation type="journal article" date="2021" name="Nat. Commun.">
        <title>Genetic determinants of endophytism in the Arabidopsis root mycobiome.</title>
        <authorList>
            <person name="Mesny F."/>
            <person name="Miyauchi S."/>
            <person name="Thiergart T."/>
            <person name="Pickel B."/>
            <person name="Atanasova L."/>
            <person name="Karlsson M."/>
            <person name="Huettel B."/>
            <person name="Barry K.W."/>
            <person name="Haridas S."/>
            <person name="Chen C."/>
            <person name="Bauer D."/>
            <person name="Andreopoulos W."/>
            <person name="Pangilinan J."/>
            <person name="LaButti K."/>
            <person name="Riley R."/>
            <person name="Lipzen A."/>
            <person name="Clum A."/>
            <person name="Drula E."/>
            <person name="Henrissat B."/>
            <person name="Kohler A."/>
            <person name="Grigoriev I.V."/>
            <person name="Martin F.M."/>
            <person name="Hacquard S."/>
        </authorList>
    </citation>
    <scope>NUCLEOTIDE SEQUENCE [LARGE SCALE GENOMIC DNA]</scope>
    <source>
        <strain evidence="4 5">MPI-CAGE-CH-0241</strain>
    </source>
</reference>
<dbReference type="Gene3D" id="4.10.240.10">
    <property type="entry name" value="Zn(2)-C6 fungal-type DNA-binding domain"/>
    <property type="match status" value="1"/>
</dbReference>
<dbReference type="GO" id="GO:0005634">
    <property type="term" value="C:nucleus"/>
    <property type="evidence" value="ECO:0007669"/>
    <property type="project" value="UniProtKB-SubCell"/>
</dbReference>
<name>A0A9P9AKI0_9HYPO</name>
<dbReference type="Proteomes" id="UP000777438">
    <property type="component" value="Unassembled WGS sequence"/>
</dbReference>
<dbReference type="GO" id="GO:0008270">
    <property type="term" value="F:zinc ion binding"/>
    <property type="evidence" value="ECO:0007669"/>
    <property type="project" value="InterPro"/>
</dbReference>
<protein>
    <submittedName>
        <fullName evidence="4">Fungal-specific transcription factor domain-containing protein</fullName>
    </submittedName>
</protein>
<evidence type="ECO:0000259" key="3">
    <source>
        <dbReference type="PROSITE" id="PS50048"/>
    </source>
</evidence>
<accession>A0A9P9AKI0</accession>
<dbReference type="InterPro" id="IPR001138">
    <property type="entry name" value="Zn2Cys6_DnaBD"/>
</dbReference>